<dbReference type="UniPathway" id="UPA00094"/>
<dbReference type="FunFam" id="1.10.8.400:FF:000001">
    <property type="entry name" value="Enoyl-[acyl-carrier-protein] reductase [NADH]"/>
    <property type="match status" value="1"/>
</dbReference>
<proteinExistence type="inferred from homology"/>
<dbReference type="EC" id="1.3.1.9" evidence="9"/>
<reference evidence="13 14" key="1">
    <citation type="submission" date="2019-08" db="EMBL/GenBank/DDBJ databases">
        <title>Highly reduced genomes of protist endosymbionts show evolutionary convergence.</title>
        <authorList>
            <person name="George E."/>
            <person name="Husnik F."/>
            <person name="Tashyreva D."/>
            <person name="Prokopchuk G."/>
            <person name="Horak A."/>
            <person name="Kwong W.K."/>
            <person name="Lukes J."/>
            <person name="Keeling P.J."/>
        </authorList>
    </citation>
    <scope>NUCLEOTIDE SEQUENCE [LARGE SCALE GENOMIC DNA]</scope>
    <source>
        <strain evidence="13">1604HC</strain>
    </source>
</reference>
<dbReference type="OrthoDB" id="9803628at2"/>
<keyword evidence="4" id="KW-0276">Fatty acid metabolism</keyword>
<evidence type="ECO:0000256" key="3">
    <source>
        <dbReference type="ARBA" id="ARBA00022516"/>
    </source>
</evidence>
<evidence type="ECO:0000256" key="2">
    <source>
        <dbReference type="ARBA" id="ARBA00009233"/>
    </source>
</evidence>
<dbReference type="Gene3D" id="3.40.50.720">
    <property type="entry name" value="NAD(P)-binding Rossmann-like Domain"/>
    <property type="match status" value="1"/>
</dbReference>
<dbReference type="PANTHER" id="PTHR43159">
    <property type="entry name" value="ENOYL-[ACYL-CARRIER-PROTEIN] REDUCTASE"/>
    <property type="match status" value="1"/>
</dbReference>
<evidence type="ECO:0000256" key="7">
    <source>
        <dbReference type="ARBA" id="ARBA00023160"/>
    </source>
</evidence>
<feature type="binding site" evidence="12">
    <location>
        <begin position="180"/>
        <end position="184"/>
    </location>
    <ligand>
        <name>NAD(+)</name>
        <dbReference type="ChEBI" id="CHEBI:57540"/>
    </ligand>
</feature>
<dbReference type="PIRSF" id="PIRSF000094">
    <property type="entry name" value="Enoyl-ACP_rdct"/>
    <property type="match status" value="1"/>
</dbReference>
<dbReference type="EMBL" id="CP043314">
    <property type="protein sequence ID" value="QEK39320.1"/>
    <property type="molecule type" value="Genomic_DNA"/>
</dbReference>
<dbReference type="PRINTS" id="PR00081">
    <property type="entry name" value="GDHRDH"/>
</dbReference>
<keyword evidence="14" id="KW-1185">Reference proteome</keyword>
<name>A0A5C0UHW2_9PROT</name>
<comment type="pathway">
    <text evidence="1">Lipid metabolism; fatty acid biosynthesis.</text>
</comment>
<dbReference type="Pfam" id="PF13561">
    <property type="entry name" value="adh_short_C2"/>
    <property type="match status" value="1"/>
</dbReference>
<dbReference type="RefSeq" id="WP_148972443.1">
    <property type="nucleotide sequence ID" value="NZ_CP043314.1"/>
</dbReference>
<dbReference type="InterPro" id="IPR036291">
    <property type="entry name" value="NAD(P)-bd_dom_sf"/>
</dbReference>
<keyword evidence="6" id="KW-0443">Lipid metabolism</keyword>
<accession>A0A5C0UHW2</accession>
<evidence type="ECO:0000256" key="5">
    <source>
        <dbReference type="ARBA" id="ARBA00023002"/>
    </source>
</evidence>
<dbReference type="KEGG" id="nabu:FZC36_00130"/>
<feature type="binding site" evidence="12">
    <location>
        <begin position="8"/>
        <end position="9"/>
    </location>
    <ligand>
        <name>NAD(+)</name>
        <dbReference type="ChEBI" id="CHEBI:57540"/>
    </ligand>
</feature>
<dbReference type="GO" id="GO:0006633">
    <property type="term" value="P:fatty acid biosynthetic process"/>
    <property type="evidence" value="ECO:0007669"/>
    <property type="project" value="UniProtKB-UniPathway"/>
</dbReference>
<evidence type="ECO:0000256" key="11">
    <source>
        <dbReference type="PIRSR" id="PIRSR000094-2"/>
    </source>
</evidence>
<evidence type="ECO:0000256" key="12">
    <source>
        <dbReference type="PIRSR" id="PIRSR000094-3"/>
    </source>
</evidence>
<evidence type="ECO:0000313" key="14">
    <source>
        <dbReference type="Proteomes" id="UP000324924"/>
    </source>
</evidence>
<evidence type="ECO:0000256" key="8">
    <source>
        <dbReference type="ARBA" id="ARBA00048572"/>
    </source>
</evidence>
<comment type="similarity">
    <text evidence="2 9">Belongs to the short-chain dehydrogenases/reductases (SDR) family. FabI subfamily.</text>
</comment>
<evidence type="ECO:0000256" key="9">
    <source>
        <dbReference type="PIRNR" id="PIRNR000094"/>
    </source>
</evidence>
<dbReference type="SUPFAM" id="SSF51735">
    <property type="entry name" value="NAD(P)-binding Rossmann-fold domains"/>
    <property type="match status" value="1"/>
</dbReference>
<keyword evidence="9 12" id="KW-0520">NAD</keyword>
<feature type="binding site" evidence="12">
    <location>
        <position position="150"/>
    </location>
    <ligand>
        <name>NAD(+)</name>
        <dbReference type="ChEBI" id="CHEBI:57540"/>
    </ligand>
</feature>
<protein>
    <recommendedName>
        <fullName evidence="9">Enoyl-[acyl-carrier-protein] reductase [NADH]</fullName>
        <ecNumber evidence="9">1.3.1.9</ecNumber>
    </recommendedName>
</protein>
<keyword evidence="3 9" id="KW-0444">Lipid biosynthesis</keyword>
<feature type="binding site" evidence="11">
    <location>
        <position position="83"/>
    </location>
    <ligand>
        <name>substrate</name>
    </ligand>
</feature>
<sequence length="252" mass="27401">MGVANKMSIAYGALNCLLDQGAEVGFSYHPLAAKRAEKIQSESGSSFAIECDVEDPKNIERFFQQVEAQFGKIDFLVHSIAFANTEDINGNYYDVPKDGFLKAMNISCFSFTSAAKYASKIMNENGSMVTMSYYGAEKYIPNYNVMGVAKGALETSVRYLANDLGVEKSIKVNCISAGPIRTLAASAISDFKKLLDWHENNSPIRRNTTITEVGNNVVFLASDLSSGVTGQVIYVDSGYHTIGVKGKDSDSI</sequence>
<dbReference type="GO" id="GO:0004318">
    <property type="term" value="F:enoyl-[acyl-carrier-protein] reductase (NADH) activity"/>
    <property type="evidence" value="ECO:0007669"/>
    <property type="project" value="UniProtKB-EC"/>
</dbReference>
<feature type="active site" description="Proton acceptor" evidence="10">
    <location>
        <position position="143"/>
    </location>
</feature>
<evidence type="ECO:0000313" key="13">
    <source>
        <dbReference type="EMBL" id="QEK39320.1"/>
    </source>
</evidence>
<evidence type="ECO:0000256" key="10">
    <source>
        <dbReference type="PIRSR" id="PIRSR000094-1"/>
    </source>
</evidence>
<evidence type="ECO:0000256" key="6">
    <source>
        <dbReference type="ARBA" id="ARBA00023098"/>
    </source>
</evidence>
<evidence type="ECO:0000256" key="4">
    <source>
        <dbReference type="ARBA" id="ARBA00022832"/>
    </source>
</evidence>
<feature type="binding site" evidence="12">
    <location>
        <position position="80"/>
    </location>
    <ligand>
        <name>NAD(+)</name>
        <dbReference type="ChEBI" id="CHEBI:57540"/>
    </ligand>
</feature>
<keyword evidence="5 9" id="KW-0560">Oxidoreductase</keyword>
<feature type="active site" description="Proton acceptor" evidence="10">
    <location>
        <position position="133"/>
    </location>
</feature>
<dbReference type="Proteomes" id="UP000324924">
    <property type="component" value="Chromosome"/>
</dbReference>
<feature type="binding site" evidence="12">
    <location>
        <begin position="52"/>
        <end position="53"/>
    </location>
    <ligand>
        <name>NAD(+)</name>
        <dbReference type="ChEBI" id="CHEBI:57540"/>
    </ligand>
</feature>
<gene>
    <name evidence="13" type="ORF">FZC36_00130</name>
</gene>
<dbReference type="Gene3D" id="1.10.8.400">
    <property type="entry name" value="Enoyl acyl carrier protein reductase"/>
    <property type="match status" value="1"/>
</dbReference>
<comment type="catalytic activity">
    <reaction evidence="8 9">
        <text>a 2,3-saturated acyl-[ACP] + NAD(+) = a (2E)-enoyl-[ACP] + NADH + H(+)</text>
        <dbReference type="Rhea" id="RHEA:10240"/>
        <dbReference type="Rhea" id="RHEA-COMP:9925"/>
        <dbReference type="Rhea" id="RHEA-COMP:9926"/>
        <dbReference type="ChEBI" id="CHEBI:15378"/>
        <dbReference type="ChEBI" id="CHEBI:57540"/>
        <dbReference type="ChEBI" id="CHEBI:57945"/>
        <dbReference type="ChEBI" id="CHEBI:78784"/>
        <dbReference type="ChEBI" id="CHEBI:78785"/>
        <dbReference type="EC" id="1.3.1.9"/>
    </reaction>
</comment>
<evidence type="ECO:0000256" key="1">
    <source>
        <dbReference type="ARBA" id="ARBA00005194"/>
    </source>
</evidence>
<feature type="binding site" evidence="12">
    <location>
        <position position="2"/>
    </location>
    <ligand>
        <name>NAD(+)</name>
        <dbReference type="ChEBI" id="CHEBI:57540"/>
    </ligand>
</feature>
<dbReference type="PANTHER" id="PTHR43159:SF2">
    <property type="entry name" value="ENOYL-[ACYL-CARRIER-PROTEIN] REDUCTASE [NADH], CHLOROPLASTIC"/>
    <property type="match status" value="1"/>
</dbReference>
<dbReference type="InterPro" id="IPR014358">
    <property type="entry name" value="Enoyl-ACP_Rdtase_NADH"/>
</dbReference>
<keyword evidence="7 9" id="KW-0275">Fatty acid biosynthesis</keyword>
<dbReference type="AlphaFoldDB" id="A0A5C0UHW2"/>
<organism evidence="13 14">
    <name type="scientific">Candidatus Nesciobacter abundans</name>
    <dbReference type="NCBI Taxonomy" id="2601668"/>
    <lineage>
        <taxon>Bacteria</taxon>
        <taxon>Pseudomonadati</taxon>
        <taxon>Pseudomonadota</taxon>
        <taxon>Alphaproteobacteria</taxon>
        <taxon>Holosporales</taxon>
        <taxon>Holosporaceae</taxon>
        <taxon>Candidatus Nesciobacter</taxon>
    </lineage>
</organism>
<dbReference type="InterPro" id="IPR002347">
    <property type="entry name" value="SDR_fam"/>
</dbReference>
<dbReference type="CDD" id="cd05372">
    <property type="entry name" value="ENR_SDR"/>
    <property type="match status" value="1"/>
</dbReference>